<dbReference type="Proteomes" id="UP000694924">
    <property type="component" value="Unplaced"/>
</dbReference>
<dbReference type="InterPro" id="IPR009852">
    <property type="entry name" value="CENPJ_C_dom"/>
</dbReference>
<feature type="coiled-coil region" evidence="2">
    <location>
        <begin position="610"/>
        <end position="757"/>
    </location>
</feature>
<dbReference type="Pfam" id="PF07202">
    <property type="entry name" value="Tcp10_C"/>
    <property type="match status" value="3"/>
</dbReference>
<dbReference type="InterPro" id="IPR026581">
    <property type="entry name" value="TCP10L/CENPJ"/>
</dbReference>
<protein>
    <submittedName>
        <fullName evidence="7">Centromere protein J</fullName>
    </submittedName>
</protein>
<gene>
    <name evidence="7" type="primary">LOC107074388</name>
</gene>
<feature type="domain" description="Centromere protein J C-terminal" evidence="4">
    <location>
        <begin position="1097"/>
        <end position="1125"/>
    </location>
</feature>
<evidence type="ECO:0000259" key="5">
    <source>
        <dbReference type="Pfam" id="PF25779"/>
    </source>
</evidence>
<evidence type="ECO:0000313" key="6">
    <source>
        <dbReference type="Proteomes" id="UP000694924"/>
    </source>
</evidence>
<feature type="domain" description="CENPJ tubulin-binding region" evidence="5">
    <location>
        <begin position="206"/>
        <end position="251"/>
    </location>
</feature>
<dbReference type="Pfam" id="PF25779">
    <property type="entry name" value="Tubulin-bind_CPAP"/>
    <property type="match status" value="1"/>
</dbReference>
<dbReference type="PANTHER" id="PTHR10331:SF6">
    <property type="entry name" value="SPINDLE ASSEMBLY ABNORMAL 4"/>
    <property type="match status" value="1"/>
</dbReference>
<feature type="region of interest" description="Disordered" evidence="3">
    <location>
        <begin position="271"/>
        <end position="299"/>
    </location>
</feature>
<dbReference type="PANTHER" id="PTHR10331">
    <property type="entry name" value="T COMPLEX PROTEIN 10"/>
    <property type="match status" value="1"/>
</dbReference>
<keyword evidence="2" id="KW-0175">Coiled coil</keyword>
<dbReference type="RefSeq" id="XP_015191263.1">
    <property type="nucleotide sequence ID" value="XM_015335777.1"/>
</dbReference>
<dbReference type="InterPro" id="IPR058029">
    <property type="entry name" value="Tubulin-bd_CENPJ"/>
</dbReference>
<keyword evidence="6" id="KW-1185">Reference proteome</keyword>
<evidence type="ECO:0000256" key="1">
    <source>
        <dbReference type="ARBA" id="ARBA00005627"/>
    </source>
</evidence>
<feature type="domain" description="Centromere protein J C-terminal" evidence="4">
    <location>
        <begin position="1022"/>
        <end position="1050"/>
    </location>
</feature>
<feature type="compositionally biased region" description="Polar residues" evidence="3">
    <location>
        <begin position="85"/>
        <end position="100"/>
    </location>
</feature>
<organism evidence="6 7">
    <name type="scientific">Polistes dominula</name>
    <name type="common">European paper wasp</name>
    <name type="synonym">Vespa dominula</name>
    <dbReference type="NCBI Taxonomy" id="743375"/>
    <lineage>
        <taxon>Eukaryota</taxon>
        <taxon>Metazoa</taxon>
        <taxon>Ecdysozoa</taxon>
        <taxon>Arthropoda</taxon>
        <taxon>Hexapoda</taxon>
        <taxon>Insecta</taxon>
        <taxon>Pterygota</taxon>
        <taxon>Neoptera</taxon>
        <taxon>Endopterygota</taxon>
        <taxon>Hymenoptera</taxon>
        <taxon>Apocrita</taxon>
        <taxon>Aculeata</taxon>
        <taxon>Vespoidea</taxon>
        <taxon>Vespidae</taxon>
        <taxon>Polistinae</taxon>
        <taxon>Polistini</taxon>
        <taxon>Polistes</taxon>
    </lineage>
</organism>
<dbReference type="InterPro" id="IPR047002">
    <property type="entry name" value="Tcp10_C_sf"/>
</dbReference>
<evidence type="ECO:0000256" key="3">
    <source>
        <dbReference type="SAM" id="MobiDB-lite"/>
    </source>
</evidence>
<evidence type="ECO:0000256" key="2">
    <source>
        <dbReference type="SAM" id="Coils"/>
    </source>
</evidence>
<dbReference type="Gene3D" id="2.60.450.20">
    <property type="match status" value="1"/>
</dbReference>
<dbReference type="GeneID" id="107074388"/>
<feature type="region of interest" description="Disordered" evidence="3">
    <location>
        <begin position="875"/>
        <end position="920"/>
    </location>
</feature>
<reference evidence="7" key="1">
    <citation type="submission" date="2025-08" db="UniProtKB">
        <authorList>
            <consortium name="RefSeq"/>
        </authorList>
    </citation>
    <scope>IDENTIFICATION</scope>
    <source>
        <tissue evidence="7">Whole body</tissue>
    </source>
</reference>
<accession>A0ABM1JFM5</accession>
<evidence type="ECO:0000313" key="7">
    <source>
        <dbReference type="RefSeq" id="XP_015191263.1"/>
    </source>
</evidence>
<evidence type="ECO:0000259" key="4">
    <source>
        <dbReference type="Pfam" id="PF07202"/>
    </source>
</evidence>
<proteinExistence type="inferred from homology"/>
<sequence>MDLEASLVERLQKLRQWQIEQQERLIRQQQEQREKLTQEQLRMYKALRLPIQEIGLDNRTLCENSWYEDACSSMNTTDRTEHSNQEQSANDNSEINKSDYTSSFSNFNTSSVDESFQEKHSPIELNKSSINVNKQNLSKLKYQVDDDENDANNDSSNENIHMRSEKKQIHLIDDLLEGIEPLPPDIKTIDGDKSVLIDDVPVPSLKKDFQTLLEEKLEEYEPILNKELNNKMKNPIKKPFLKKGQGLARFRMTETSKNIPINIKSYNTPVSSKQVTNKQINSTGNKNDSTKNKNKHKLSVDVPSRKCTTITKVAQQKLNLKNVPPPRKIYSGRNETVLSNIESNINSSIIEISSSDIDLKTEREMEEVRIFELLEEKAENSSLCSTSSTVVAFLQQSTPFKIRQKIRDTENNLNNSIQENIVYKVSPRRHQLTSSKVISPIQKSESDVNSFWETIPRNNSHENTENMQMLKKQGITNTLLKNEKADQMFIQSHVEQHVHDETNCDEVDVSLHVRFSEYNEYKTIGLTDTSSVSSESSSQKNYNDEKAWSDCSELSDSSETNMQSIECETLKTDENTGEICDFIDTCTNEIKKEEMNQHEIKETQETIFKSELLKNRLLELEKEIDIFRKENTALSLQRQKLQEDHRLFLKQIKEKELILENDKKKMEDRVQEEKRKLIREKSVLESRLRDFQEKVHQNKMERQQIHDLKEQLEKLQIEFKNRESKWNATQARHRSQMRILKLENLQLKEEVERLTKIKTNNLKTIKKVGKFSNTKALHQINKQLSEETKEIIKNDSSLEDDDKMLKTMLDAINSEHEHKEKDYAINNHSNEDHKNNNNNTDIPKQYEQCMQNITKKRDLYENLLKDATTSSDLNKLKCETNGSKKNQNKKENENENNRSQIDKDKCTNKKDKVTQNYEDDNDILKTSQKLPLASISSKELLHMQEKSVSPKELRTNEQQVQCIEHPNGCTEFWYPNGNVKKVFPDKGITKMLYYNGDVRETRNDGKVKYFYASTRTWHTTMPDGLEILEFPNGQVEKRSQNGMVEISFPDRSTQIIQVDGYEKWELPDGTISETFANGEKVVILPNGQREIHTKDHKRREYPDGTVKLIYPDGIQETRYSNGRVRLKDQAGNLLMDCHY</sequence>
<name>A0ABM1JFM5_POLDO</name>
<feature type="compositionally biased region" description="Polar residues" evidence="3">
    <location>
        <begin position="271"/>
        <end position="287"/>
    </location>
</feature>
<comment type="similarity">
    <text evidence="1">Belongs to the TCP10 family.</text>
</comment>
<feature type="region of interest" description="Disordered" evidence="3">
    <location>
        <begin position="75"/>
        <end position="102"/>
    </location>
</feature>
<feature type="compositionally biased region" description="Basic and acidic residues" evidence="3">
    <location>
        <begin position="888"/>
        <end position="913"/>
    </location>
</feature>
<feature type="domain" description="Centromere protein J C-terminal" evidence="4">
    <location>
        <begin position="1059"/>
        <end position="1092"/>
    </location>
</feature>